<evidence type="ECO:0000313" key="3">
    <source>
        <dbReference type="Proteomes" id="UP000236584"/>
    </source>
</evidence>
<gene>
    <name evidence="2" type="ORF">C2R22_16610</name>
</gene>
<dbReference type="Pfam" id="PF25934">
    <property type="entry name" value="DUF7979"/>
    <property type="match status" value="1"/>
</dbReference>
<organism evidence="2 3">
    <name type="scientific">Salinigranum rubrum</name>
    <dbReference type="NCBI Taxonomy" id="755307"/>
    <lineage>
        <taxon>Archaea</taxon>
        <taxon>Methanobacteriati</taxon>
        <taxon>Methanobacteriota</taxon>
        <taxon>Stenosarchaea group</taxon>
        <taxon>Halobacteria</taxon>
        <taxon>Halobacteriales</taxon>
        <taxon>Haloferacaceae</taxon>
        <taxon>Salinigranum</taxon>
    </lineage>
</organism>
<name>A0A2I8VMB1_9EURY</name>
<dbReference type="AlphaFoldDB" id="A0A2I8VMB1"/>
<proteinExistence type="predicted"/>
<dbReference type="EMBL" id="CP026309">
    <property type="protein sequence ID" value="AUV83066.1"/>
    <property type="molecule type" value="Genomic_DNA"/>
</dbReference>
<dbReference type="InterPro" id="IPR058285">
    <property type="entry name" value="DUF7979"/>
</dbReference>
<keyword evidence="3" id="KW-1185">Reference proteome</keyword>
<dbReference type="GeneID" id="35593748"/>
<sequence length="72" mass="7635">MSRSAGPTLDGQVTLVPTSQVTASDDVRHFDQLTARAKRAVIAAADDRPSAVSAPSLAAVDVVVFTDYYRVE</sequence>
<reference evidence="2 3" key="1">
    <citation type="submission" date="2018-01" db="EMBL/GenBank/DDBJ databases">
        <title>Complete genome sequence of Salinigranum rubrum GX10T, an extremely halophilic archaeon isolated from a marine solar saltern.</title>
        <authorList>
            <person name="Han S."/>
        </authorList>
    </citation>
    <scope>NUCLEOTIDE SEQUENCE [LARGE SCALE GENOMIC DNA]</scope>
    <source>
        <strain evidence="2 3">GX10</strain>
    </source>
</reference>
<evidence type="ECO:0000259" key="1">
    <source>
        <dbReference type="Pfam" id="PF25934"/>
    </source>
</evidence>
<dbReference type="OrthoDB" id="296997at2157"/>
<dbReference type="RefSeq" id="WP_103426755.1">
    <property type="nucleotide sequence ID" value="NZ_CP026309.1"/>
</dbReference>
<protein>
    <recommendedName>
        <fullName evidence="1">DUF7979 domain-containing protein</fullName>
    </recommendedName>
</protein>
<dbReference type="Proteomes" id="UP000236584">
    <property type="component" value="Chromosome"/>
</dbReference>
<accession>A0A2I8VMB1</accession>
<dbReference type="KEGG" id="srub:C2R22_16610"/>
<feature type="domain" description="DUF7979" evidence="1">
    <location>
        <begin position="12"/>
        <end position="72"/>
    </location>
</feature>
<evidence type="ECO:0000313" key="2">
    <source>
        <dbReference type="EMBL" id="AUV83066.1"/>
    </source>
</evidence>